<feature type="region of interest" description="Disordered" evidence="1">
    <location>
        <begin position="82"/>
        <end position="105"/>
    </location>
</feature>
<comment type="caution">
    <text evidence="2">The sequence shown here is derived from an EMBL/GenBank/DDBJ whole genome shotgun (WGS) entry which is preliminary data.</text>
</comment>
<protein>
    <submittedName>
        <fullName evidence="2">Uncharacterized protein</fullName>
    </submittedName>
</protein>
<evidence type="ECO:0000313" key="2">
    <source>
        <dbReference type="EMBL" id="KWA71984.1"/>
    </source>
</evidence>
<dbReference type="EMBL" id="LPHD01000202">
    <property type="protein sequence ID" value="KWA71984.1"/>
    <property type="molecule type" value="Genomic_DNA"/>
</dbReference>
<proteinExistence type="predicted"/>
<name>A0A119H7Y5_9BURK</name>
<feature type="compositionally biased region" description="Polar residues" evidence="1">
    <location>
        <begin position="86"/>
        <end position="95"/>
    </location>
</feature>
<evidence type="ECO:0000256" key="1">
    <source>
        <dbReference type="SAM" id="MobiDB-lite"/>
    </source>
</evidence>
<evidence type="ECO:0000313" key="3">
    <source>
        <dbReference type="Proteomes" id="UP000060630"/>
    </source>
</evidence>
<gene>
    <name evidence="2" type="ORF">WL29_06755</name>
</gene>
<sequence>MRGLRTNGLRAAITRLQPILSLPALQGTHVNAGGLAGQAQPRTGRMRFFYVSGSHLAILQSDHSSPPLWKIASSFFTRSPAHAGVTSASARSTRGTPEFDRFSRK</sequence>
<dbReference type="AlphaFoldDB" id="A0A119H7Y5"/>
<dbReference type="Proteomes" id="UP000060630">
    <property type="component" value="Unassembled WGS sequence"/>
</dbReference>
<accession>A0A119H7Y5</accession>
<reference evidence="2 3" key="1">
    <citation type="submission" date="2015-11" db="EMBL/GenBank/DDBJ databases">
        <title>Expanding the genomic diversity of Burkholderia species for the development of highly accurate diagnostics.</title>
        <authorList>
            <person name="Sahl J."/>
            <person name="Keim P."/>
            <person name="Wagner D."/>
        </authorList>
    </citation>
    <scope>NUCLEOTIDE SEQUENCE [LARGE SCALE GENOMIC DNA]</scope>
    <source>
        <strain evidence="2 3">MSMB2087WGS</strain>
    </source>
</reference>
<organism evidence="2 3">
    <name type="scientific">Burkholderia ubonensis</name>
    <dbReference type="NCBI Taxonomy" id="101571"/>
    <lineage>
        <taxon>Bacteria</taxon>
        <taxon>Pseudomonadati</taxon>
        <taxon>Pseudomonadota</taxon>
        <taxon>Betaproteobacteria</taxon>
        <taxon>Burkholderiales</taxon>
        <taxon>Burkholderiaceae</taxon>
        <taxon>Burkholderia</taxon>
        <taxon>Burkholderia cepacia complex</taxon>
    </lineage>
</organism>